<reference evidence="2" key="3">
    <citation type="submission" date="2023-01" db="EMBL/GenBank/DDBJ databases">
        <title>Human gut microbiome strain richness.</title>
        <authorList>
            <person name="Chen-Liaw A."/>
        </authorList>
    </citation>
    <scope>NUCLEOTIDE SEQUENCE</scope>
    <source>
        <strain evidence="2">D55st1_G4_D55t1_190419</strain>
    </source>
</reference>
<proteinExistence type="inferred from homology"/>
<gene>
    <name evidence="3" type="ORF">B5F14_01275</name>
    <name evidence="2" type="ORF">POG00_07690</name>
</gene>
<dbReference type="GeneID" id="79876392"/>
<dbReference type="AlphaFoldDB" id="A0A1Y3VRI0"/>
<evidence type="ECO:0000313" key="2">
    <source>
        <dbReference type="EMBL" id="MDC0828592.1"/>
    </source>
</evidence>
<dbReference type="EMBL" id="NFKM01000002">
    <property type="protein sequence ID" value="OUP61611.1"/>
    <property type="molecule type" value="Genomic_DNA"/>
</dbReference>
<dbReference type="PANTHER" id="PTHR34297:SF2">
    <property type="entry name" value="ASP23_GLS24 FAMILY ENVELOPE STRESS RESPONSE PROTEIN"/>
    <property type="match status" value="1"/>
</dbReference>
<name>A0A1Y3VRI0_9FIRM</name>
<dbReference type="InterPro" id="IPR005531">
    <property type="entry name" value="Asp23"/>
</dbReference>
<accession>A0A1Y3VRI0</accession>
<keyword evidence="4" id="KW-1185">Reference proteome</keyword>
<dbReference type="PANTHER" id="PTHR34297">
    <property type="entry name" value="HYPOTHETICAL CYTOSOLIC PROTEIN-RELATED"/>
    <property type="match status" value="1"/>
</dbReference>
<dbReference type="EMBL" id="JAQNCK010000020">
    <property type="protein sequence ID" value="MDC0828592.1"/>
    <property type="molecule type" value="Genomic_DNA"/>
</dbReference>
<dbReference type="Proteomes" id="UP001220658">
    <property type="component" value="Unassembled WGS sequence"/>
</dbReference>
<evidence type="ECO:0000256" key="1">
    <source>
        <dbReference type="ARBA" id="ARBA00005721"/>
    </source>
</evidence>
<evidence type="ECO:0000313" key="4">
    <source>
        <dbReference type="Proteomes" id="UP000195447"/>
    </source>
</evidence>
<reference evidence="4" key="1">
    <citation type="submission" date="2017-04" db="EMBL/GenBank/DDBJ databases">
        <title>Function of individual gut microbiota members based on whole genome sequencing of pure cultures obtained from chicken caecum.</title>
        <authorList>
            <person name="Medvecky M."/>
            <person name="Cejkova D."/>
            <person name="Polansky O."/>
            <person name="Karasova D."/>
            <person name="Kubasova T."/>
            <person name="Cizek A."/>
            <person name="Rychlik I."/>
        </authorList>
    </citation>
    <scope>NUCLEOTIDE SEQUENCE [LARGE SCALE GENOMIC DNA]</scope>
    <source>
        <strain evidence="4">An178</strain>
    </source>
</reference>
<evidence type="ECO:0000313" key="3">
    <source>
        <dbReference type="EMBL" id="OUP61611.1"/>
    </source>
</evidence>
<comment type="caution">
    <text evidence="3">The sequence shown here is derived from an EMBL/GenBank/DDBJ whole genome shotgun (WGS) entry which is preliminary data.</text>
</comment>
<dbReference type="Proteomes" id="UP000195447">
    <property type="component" value="Unassembled WGS sequence"/>
</dbReference>
<protein>
    <submittedName>
        <fullName evidence="3">Asp23/Gls24 family envelope stress response protein</fullName>
    </submittedName>
</protein>
<sequence>MPINKSTEYGNISISLDAISSLAGGTITECYGVVGMASQKAVRDGWAELLKKENYAKGVVVRQDAEGLVLDLYIIALHGIKLHEVVYEAQKRVKYVLEKTLEVKCSQVNIFVQGVRVLK</sequence>
<organism evidence="3 4">
    <name type="scientific">Faecalitalea cylindroides</name>
    <dbReference type="NCBI Taxonomy" id="39483"/>
    <lineage>
        <taxon>Bacteria</taxon>
        <taxon>Bacillati</taxon>
        <taxon>Bacillota</taxon>
        <taxon>Erysipelotrichia</taxon>
        <taxon>Erysipelotrichales</taxon>
        <taxon>Erysipelotrichaceae</taxon>
        <taxon>Faecalitalea</taxon>
    </lineage>
</organism>
<dbReference type="RefSeq" id="WP_035402911.1">
    <property type="nucleotide sequence ID" value="NZ_CABKSV010000085.1"/>
</dbReference>
<dbReference type="Pfam" id="PF03780">
    <property type="entry name" value="Asp23"/>
    <property type="match status" value="1"/>
</dbReference>
<comment type="similarity">
    <text evidence="1">Belongs to the asp23 family.</text>
</comment>
<reference evidence="3" key="2">
    <citation type="journal article" date="2018" name="BMC Genomics">
        <title>Whole genome sequencing and function prediction of 133 gut anaerobes isolated from chicken caecum in pure cultures.</title>
        <authorList>
            <person name="Medvecky M."/>
            <person name="Cejkova D."/>
            <person name="Polansky O."/>
            <person name="Karasova D."/>
            <person name="Kubasova T."/>
            <person name="Cizek A."/>
            <person name="Rychlik I."/>
        </authorList>
    </citation>
    <scope>NUCLEOTIDE SEQUENCE</scope>
    <source>
        <strain evidence="3">An178</strain>
    </source>
</reference>